<feature type="transmembrane region" description="Helical" evidence="1">
    <location>
        <begin position="6"/>
        <end position="27"/>
    </location>
</feature>
<keyword evidence="1" id="KW-0812">Transmembrane</keyword>
<evidence type="ECO:0000313" key="3">
    <source>
        <dbReference type="Proteomes" id="UP000032279"/>
    </source>
</evidence>
<accession>A0A0D1A9C0</accession>
<dbReference type="InterPro" id="IPR014743">
    <property type="entry name" value="Cl-channel_core"/>
</dbReference>
<gene>
    <name evidence="2" type="ORF">WDC_0054</name>
</gene>
<dbReference type="Proteomes" id="UP000032279">
    <property type="component" value="Unassembled WGS sequence"/>
</dbReference>
<feature type="transmembrane region" description="Helical" evidence="1">
    <location>
        <begin position="39"/>
        <end position="59"/>
    </location>
</feature>
<dbReference type="SUPFAM" id="SSF81340">
    <property type="entry name" value="Clc chloride channel"/>
    <property type="match status" value="1"/>
</dbReference>
<keyword evidence="1" id="KW-1133">Transmembrane helix</keyword>
<reference evidence="2 3" key="1">
    <citation type="submission" date="2013-08" db="EMBL/GenBank/DDBJ databases">
        <title>Lactobacillus wasatchii sp. WDC04, a late gas producing bacteria isolated from aged chedder cheese.</title>
        <authorList>
            <person name="Oberg C.J."/>
            <person name="Culumber M."/>
            <person name="McMahon D.J."/>
            <person name="Broadbent J.R."/>
            <person name="Oberg T.S."/>
            <person name="Ortaki F."/>
        </authorList>
    </citation>
    <scope>NUCLEOTIDE SEQUENCE [LARGE SCALE GENOMIC DNA]</scope>
    <source>
        <strain evidence="2 3">WDC04</strain>
    </source>
</reference>
<dbReference type="PATRIC" id="fig|1335616.4.peg.54"/>
<comment type="caution">
    <text evidence="2">The sequence shown here is derived from an EMBL/GenBank/DDBJ whole genome shotgun (WGS) entry which is preliminary data.</text>
</comment>
<dbReference type="STRING" id="1335616.WDC_0054"/>
<keyword evidence="1" id="KW-0472">Membrane</keyword>
<keyword evidence="3" id="KW-1185">Reference proteome</keyword>
<name>A0A0D1A9C0_9LACO</name>
<feature type="transmembrane region" description="Helical" evidence="1">
    <location>
        <begin position="65"/>
        <end position="91"/>
    </location>
</feature>
<organism evidence="2 3">
    <name type="scientific">Paucilactobacillus wasatchensis</name>
    <dbReference type="NCBI Taxonomy" id="1335616"/>
    <lineage>
        <taxon>Bacteria</taxon>
        <taxon>Bacillati</taxon>
        <taxon>Bacillota</taxon>
        <taxon>Bacilli</taxon>
        <taxon>Lactobacillales</taxon>
        <taxon>Lactobacillaceae</taxon>
        <taxon>Paucilactobacillus</taxon>
    </lineage>
</organism>
<proteinExistence type="predicted"/>
<evidence type="ECO:0000256" key="1">
    <source>
        <dbReference type="SAM" id="Phobius"/>
    </source>
</evidence>
<evidence type="ECO:0000313" key="2">
    <source>
        <dbReference type="EMBL" id="KIS04317.1"/>
    </source>
</evidence>
<dbReference type="EMBL" id="AWTT01000001">
    <property type="protein sequence ID" value="KIS04317.1"/>
    <property type="molecule type" value="Genomic_DNA"/>
</dbReference>
<dbReference type="AlphaFoldDB" id="A0A0D1A9C0"/>
<protein>
    <submittedName>
        <fullName evidence="2">Chloride channel protein</fullName>
    </submittedName>
</protein>
<sequence>MSFGKLILLTICLNTGWIGGDIFPVLFASTAQGLAISNLIPGLDHLYVAVVVATGLSSAILEAPLLVGCLMGIMFAPVNLIAVVAVATIMLMEVRAVEKRHTTYIPTVFDQMEQQ</sequence>